<sequence>MSTVSINFSNKLFQILLEYTGFSVYFCLIVLTPVTEHGIKEL</sequence>
<dbReference type="AlphaFoldDB" id="A0A140DS19"/>
<proteinExistence type="predicted"/>
<keyword evidence="1" id="KW-0472">Membrane</keyword>
<dbReference type="EMBL" id="CP011391">
    <property type="protein sequence ID" value="AMK53446.1"/>
    <property type="molecule type" value="Genomic_DNA"/>
</dbReference>
<dbReference type="STRING" id="1702221.AALO17_03120"/>
<protein>
    <submittedName>
        <fullName evidence="2">Uncharacterized protein</fullName>
    </submittedName>
</protein>
<name>A0A140DS19_9FIRM</name>
<evidence type="ECO:0000313" key="2">
    <source>
        <dbReference type="EMBL" id="AMK53446.1"/>
    </source>
</evidence>
<gene>
    <name evidence="2" type="ORF">AALO17_03120</name>
</gene>
<keyword evidence="1" id="KW-1133">Transmembrane helix</keyword>
<reference evidence="2 3" key="1">
    <citation type="journal article" date="2016" name="Gut Pathog.">
        <title>Whole genome sequencing of "Faecalibaculum rodentium" ALO17, isolated from C57BL/6J laboratory mouse feces.</title>
        <authorList>
            <person name="Lim S."/>
            <person name="Chang D.H."/>
            <person name="Ahn S."/>
            <person name="Kim B.C."/>
        </authorList>
    </citation>
    <scope>NUCLEOTIDE SEQUENCE [LARGE SCALE GENOMIC DNA]</scope>
    <source>
        <strain evidence="2 3">Alo17</strain>
    </source>
</reference>
<keyword evidence="1" id="KW-0812">Transmembrane</keyword>
<keyword evidence="3" id="KW-1185">Reference proteome</keyword>
<organism evidence="2 3">
    <name type="scientific">Faecalibaculum rodentium</name>
    <dbReference type="NCBI Taxonomy" id="1702221"/>
    <lineage>
        <taxon>Bacteria</taxon>
        <taxon>Bacillati</taxon>
        <taxon>Bacillota</taxon>
        <taxon>Erysipelotrichia</taxon>
        <taxon>Erysipelotrichales</taxon>
        <taxon>Erysipelotrichaceae</taxon>
        <taxon>Faecalibaculum</taxon>
    </lineage>
</organism>
<dbReference type="KEGG" id="fro:AALO17_03120"/>
<accession>A0A140DS19</accession>
<evidence type="ECO:0000313" key="3">
    <source>
        <dbReference type="Proteomes" id="UP000069771"/>
    </source>
</evidence>
<evidence type="ECO:0000256" key="1">
    <source>
        <dbReference type="SAM" id="Phobius"/>
    </source>
</evidence>
<dbReference type="Proteomes" id="UP000069771">
    <property type="component" value="Chromosome"/>
</dbReference>
<feature type="transmembrane region" description="Helical" evidence="1">
    <location>
        <begin position="12"/>
        <end position="34"/>
    </location>
</feature>